<keyword evidence="2" id="KW-1185">Reference proteome</keyword>
<evidence type="ECO:0000313" key="2">
    <source>
        <dbReference type="Proteomes" id="UP000002762"/>
    </source>
</evidence>
<gene>
    <name evidence="1" type="ORF">BBA_09866</name>
</gene>
<dbReference type="STRING" id="655819.J4KKW5"/>
<dbReference type="OrthoDB" id="4757738at2759"/>
<dbReference type="GeneID" id="19892878"/>
<evidence type="ECO:0000313" key="1">
    <source>
        <dbReference type="EMBL" id="EJP61164.1"/>
    </source>
</evidence>
<name>J4KKW5_BEAB2</name>
<dbReference type="Proteomes" id="UP000002762">
    <property type="component" value="Unassembled WGS sequence"/>
</dbReference>
<reference evidence="1 2" key="1">
    <citation type="journal article" date="2012" name="Sci. Rep.">
        <title>Genomic perspectives on the evolution of fungal entomopathogenicity in Beauveria bassiana.</title>
        <authorList>
            <person name="Xiao G."/>
            <person name="Ying S.H."/>
            <person name="Zheng P."/>
            <person name="Wang Z.L."/>
            <person name="Zhang S."/>
            <person name="Xie X.Q."/>
            <person name="Shang Y."/>
            <person name="St Leger R.J."/>
            <person name="Zhao G.P."/>
            <person name="Wang C."/>
            <person name="Feng M.G."/>
        </authorList>
    </citation>
    <scope>NUCLEOTIDE SEQUENCE [LARGE SCALE GENOMIC DNA]</scope>
    <source>
        <strain evidence="1 2">ARSEF 2860</strain>
    </source>
</reference>
<accession>J4KKW5</accession>
<dbReference type="HOGENOM" id="CLU_064971_0_0_1"/>
<proteinExistence type="predicted"/>
<organism evidence="1 2">
    <name type="scientific">Beauveria bassiana (strain ARSEF 2860)</name>
    <name type="common">White muscardine disease fungus</name>
    <name type="synonym">Tritirachium shiotae</name>
    <dbReference type="NCBI Taxonomy" id="655819"/>
    <lineage>
        <taxon>Eukaryota</taxon>
        <taxon>Fungi</taxon>
        <taxon>Dikarya</taxon>
        <taxon>Ascomycota</taxon>
        <taxon>Pezizomycotina</taxon>
        <taxon>Sordariomycetes</taxon>
        <taxon>Hypocreomycetidae</taxon>
        <taxon>Hypocreales</taxon>
        <taxon>Cordycipitaceae</taxon>
        <taxon>Beauveria</taxon>
    </lineage>
</organism>
<protein>
    <submittedName>
        <fullName evidence="1">Uncharacterized protein</fullName>
    </submittedName>
</protein>
<sequence length="364" mass="41229">MCARIVDVANNGPLRLVFWGDMNLSAWFDSTGARRNVPVCQLATGGALLCTTLGLYTRPSTTYFHPYSIAFISTSFDSIRIIGLPSLTRPGEPRTEMMTEIDDQIASPMKAAIEAADNVYHTVQRTFPEAVADFESKWTAFQAFCHSLPASASPRDCTRADEFETLRKQGPKILAFVVFKLATDVDQNSHGAFLFNALVSDPKYRGVPDDDLTSKEALQRYSSQIVELSFQLNKVYEERVELWKEYCQENRHTLCRGICCSGEEYWDLLEVGPAFIPHLMVEYAGDRGGYWYELIHEIVHGRTTEAYAIFDRPKWFDCWRAFLNGVEYKHAPKYIPNESDIYILTGKMGPKAPEKNYPPSTSFG</sequence>
<dbReference type="AlphaFoldDB" id="J4KKW5"/>
<dbReference type="InParanoid" id="J4KKW5"/>
<dbReference type="RefSeq" id="XP_008603185.1">
    <property type="nucleotide sequence ID" value="XM_008604963.1"/>
</dbReference>
<dbReference type="EMBL" id="JH725221">
    <property type="protein sequence ID" value="EJP61164.1"/>
    <property type="molecule type" value="Genomic_DNA"/>
</dbReference>